<protein>
    <recommendedName>
        <fullName evidence="8">Phospho-2-dehydro-3-deoxyheptonate aldolase</fullName>
        <ecNumber evidence="8">2.5.1.54</ecNumber>
    </recommendedName>
</protein>
<dbReference type="Proteomes" id="UP000242444">
    <property type="component" value="Unassembled WGS sequence"/>
</dbReference>
<dbReference type="InterPro" id="IPR006219">
    <property type="entry name" value="DAHP_synth_1"/>
</dbReference>
<comment type="similarity">
    <text evidence="3 8">Belongs to the class-I DAHP synthase family.</text>
</comment>
<evidence type="ECO:0000313" key="11">
    <source>
        <dbReference type="EMBL" id="OZM74821.1"/>
    </source>
</evidence>
<dbReference type="GO" id="GO:0009423">
    <property type="term" value="P:chorismate biosynthetic process"/>
    <property type="evidence" value="ECO:0007669"/>
    <property type="project" value="UniProtKB-UniPathway"/>
</dbReference>
<dbReference type="Gene3D" id="3.20.20.70">
    <property type="entry name" value="Aldolase class I"/>
    <property type="match status" value="1"/>
</dbReference>
<dbReference type="GO" id="GO:0008652">
    <property type="term" value="P:amino acid biosynthetic process"/>
    <property type="evidence" value="ECO:0007669"/>
    <property type="project" value="UniProtKB-KW"/>
</dbReference>
<dbReference type="GO" id="GO:0005737">
    <property type="term" value="C:cytoplasm"/>
    <property type="evidence" value="ECO:0007669"/>
    <property type="project" value="TreeGrafter"/>
</dbReference>
<dbReference type="UniPathway" id="UPA00053">
    <property type="reaction ID" value="UER00084"/>
</dbReference>
<dbReference type="EC" id="2.5.1.54" evidence="8"/>
<dbReference type="InParanoid" id="A0A263D8V7"/>
<dbReference type="OrthoDB" id="9807331at2"/>
<reference evidence="11 12" key="1">
    <citation type="submission" date="2017-07" db="EMBL/GenBank/DDBJ databases">
        <title>Amycolatopsis antarcticus sp. nov., isolated from the surface of an Antarcticus brown macroalga.</title>
        <authorList>
            <person name="Wang J."/>
            <person name="Leiva S."/>
            <person name="Huang J."/>
            <person name="Huang Y."/>
        </authorList>
    </citation>
    <scope>NUCLEOTIDE SEQUENCE [LARGE SCALE GENOMIC DNA]</scope>
    <source>
        <strain evidence="11 12">AU-G6</strain>
    </source>
</reference>
<sequence length="408" mass="42751">MPRLGPDGSPPVTRHPPLTGPAGRGEPAPAGLAVGRQRGAARGKERPVPAEATTLAPTAPSRLLRSTRLPSPAGLRAAIPADPDVRAFVDASRSATAAILHGTDDRLLVIIGPCSVHDPAAALEYADRLLPTTRELADRLHVVLRCYVEKPRTALGWQGLVNDPGLDGGQDIDRGLTVSRRLLRDLARRGMPTATEFVDPLLTGYLADLVTWAAIGARTAQSPAHRQLCSALDLPVGIKNTTAGNIGPAVDAVRVAADPQTFSGLDADGAVSVLSSAGNPDCHVILRGGDDGPNYSTADVAATTGLLRTSGLRPRLVVDASHGNSGKDHLRAEQVVAELAVRVGDGEPGIAGVMVESFLRSGRQDLVTGRPDLLDHGRSITDSCSDLDAARTMLRQLADGVERARRHR</sequence>
<gene>
    <name evidence="11" type="ORF">CFN78_00965</name>
</gene>
<keyword evidence="12" id="KW-1185">Reference proteome</keyword>
<comment type="catalytic activity">
    <reaction evidence="7 8">
        <text>D-erythrose 4-phosphate + phosphoenolpyruvate + H2O = 7-phospho-2-dehydro-3-deoxy-D-arabino-heptonate + phosphate</text>
        <dbReference type="Rhea" id="RHEA:14717"/>
        <dbReference type="ChEBI" id="CHEBI:15377"/>
        <dbReference type="ChEBI" id="CHEBI:16897"/>
        <dbReference type="ChEBI" id="CHEBI:43474"/>
        <dbReference type="ChEBI" id="CHEBI:58394"/>
        <dbReference type="ChEBI" id="CHEBI:58702"/>
        <dbReference type="EC" id="2.5.1.54"/>
    </reaction>
</comment>
<evidence type="ECO:0000313" key="12">
    <source>
        <dbReference type="Proteomes" id="UP000242444"/>
    </source>
</evidence>
<evidence type="ECO:0000256" key="7">
    <source>
        <dbReference type="ARBA" id="ARBA00047508"/>
    </source>
</evidence>
<dbReference type="SUPFAM" id="SSF51569">
    <property type="entry name" value="Aldolase"/>
    <property type="match status" value="1"/>
</dbReference>
<evidence type="ECO:0000256" key="6">
    <source>
        <dbReference type="ARBA" id="ARBA00023141"/>
    </source>
</evidence>
<dbReference type="InterPro" id="IPR013785">
    <property type="entry name" value="Aldolase_TIM"/>
</dbReference>
<feature type="domain" description="DAHP synthetase I/KDSA" evidence="10">
    <location>
        <begin position="96"/>
        <end position="388"/>
    </location>
</feature>
<evidence type="ECO:0000256" key="4">
    <source>
        <dbReference type="ARBA" id="ARBA00022605"/>
    </source>
</evidence>
<evidence type="ECO:0000256" key="3">
    <source>
        <dbReference type="ARBA" id="ARBA00007985"/>
    </source>
</evidence>
<dbReference type="NCBIfam" id="TIGR00034">
    <property type="entry name" value="aroFGH"/>
    <property type="match status" value="1"/>
</dbReference>
<organism evidence="11 12">
    <name type="scientific">Amycolatopsis antarctica</name>
    <dbReference type="NCBI Taxonomy" id="1854586"/>
    <lineage>
        <taxon>Bacteria</taxon>
        <taxon>Bacillati</taxon>
        <taxon>Actinomycetota</taxon>
        <taxon>Actinomycetes</taxon>
        <taxon>Pseudonocardiales</taxon>
        <taxon>Pseudonocardiaceae</taxon>
        <taxon>Amycolatopsis</taxon>
    </lineage>
</organism>
<comment type="pathway">
    <text evidence="2 8">Metabolic intermediate biosynthesis; chorismate biosynthesis; chorismate from D-erythrose 4-phosphate and phosphoenolpyruvate: step 1/7.</text>
</comment>
<dbReference type="EMBL" id="NKYE01000001">
    <property type="protein sequence ID" value="OZM74821.1"/>
    <property type="molecule type" value="Genomic_DNA"/>
</dbReference>
<proteinExistence type="inferred from homology"/>
<dbReference type="PIRSF" id="PIRSF001361">
    <property type="entry name" value="DAHP_synthase"/>
    <property type="match status" value="1"/>
</dbReference>
<keyword evidence="5 8" id="KW-0808">Transferase</keyword>
<dbReference type="PANTHER" id="PTHR21225">
    <property type="entry name" value="PHOSPHO-2-DEHYDRO-3-DEOXYHEPTONATE ALDOLASE DAHP SYNTHETASE"/>
    <property type="match status" value="1"/>
</dbReference>
<dbReference type="InterPro" id="IPR006218">
    <property type="entry name" value="DAHP1/KDSA"/>
</dbReference>
<feature type="compositionally biased region" description="Low complexity" evidence="9">
    <location>
        <begin position="20"/>
        <end position="33"/>
    </location>
</feature>
<dbReference type="Pfam" id="PF00793">
    <property type="entry name" value="DAHP_synth_1"/>
    <property type="match status" value="1"/>
</dbReference>
<comment type="function">
    <text evidence="1 8">Stereospecific condensation of phosphoenolpyruvate (PEP) and D-erythrose-4-phosphate (E4P) giving rise to 3-deoxy-D-arabino-heptulosonate-7-phosphate (DAHP).</text>
</comment>
<evidence type="ECO:0000256" key="1">
    <source>
        <dbReference type="ARBA" id="ARBA00003726"/>
    </source>
</evidence>
<name>A0A263D8V7_9PSEU</name>
<evidence type="ECO:0000256" key="2">
    <source>
        <dbReference type="ARBA" id="ARBA00004688"/>
    </source>
</evidence>
<evidence type="ECO:0000256" key="8">
    <source>
        <dbReference type="PIRNR" id="PIRNR001361"/>
    </source>
</evidence>
<accession>A0A263D8V7</accession>
<comment type="caution">
    <text evidence="11">The sequence shown here is derived from an EMBL/GenBank/DDBJ whole genome shotgun (WGS) entry which is preliminary data.</text>
</comment>
<dbReference type="NCBIfam" id="NF009395">
    <property type="entry name" value="PRK12755.1"/>
    <property type="match status" value="1"/>
</dbReference>
<evidence type="ECO:0000259" key="10">
    <source>
        <dbReference type="Pfam" id="PF00793"/>
    </source>
</evidence>
<keyword evidence="4 8" id="KW-0028">Amino-acid biosynthesis</keyword>
<evidence type="ECO:0000256" key="5">
    <source>
        <dbReference type="ARBA" id="ARBA00022679"/>
    </source>
</evidence>
<keyword evidence="6 8" id="KW-0057">Aromatic amino acid biosynthesis</keyword>
<dbReference type="GO" id="GO:0009073">
    <property type="term" value="P:aromatic amino acid family biosynthetic process"/>
    <property type="evidence" value="ECO:0007669"/>
    <property type="project" value="UniProtKB-KW"/>
</dbReference>
<dbReference type="GO" id="GO:0003849">
    <property type="term" value="F:3-deoxy-7-phosphoheptulonate synthase activity"/>
    <property type="evidence" value="ECO:0007669"/>
    <property type="project" value="UniProtKB-EC"/>
</dbReference>
<evidence type="ECO:0000256" key="9">
    <source>
        <dbReference type="SAM" id="MobiDB-lite"/>
    </source>
</evidence>
<dbReference type="PANTHER" id="PTHR21225:SF12">
    <property type="entry name" value="PHOSPHO-2-DEHYDRO-3-DEOXYHEPTONATE ALDOLASE, TYROSINE-INHIBITED"/>
    <property type="match status" value="1"/>
</dbReference>
<feature type="region of interest" description="Disordered" evidence="9">
    <location>
        <begin position="1"/>
        <end position="51"/>
    </location>
</feature>
<dbReference type="AlphaFoldDB" id="A0A263D8V7"/>